<evidence type="ECO:0000313" key="1">
    <source>
        <dbReference type="EMBL" id="GMH96407.1"/>
    </source>
</evidence>
<dbReference type="EMBL" id="BRXX01000183">
    <property type="protein sequence ID" value="GMH96407.1"/>
    <property type="molecule type" value="Genomic_DNA"/>
</dbReference>
<keyword evidence="2" id="KW-1185">Reference proteome</keyword>
<protein>
    <submittedName>
        <fullName evidence="1">Uncharacterized protein</fullName>
    </submittedName>
</protein>
<gene>
    <name evidence="1" type="ORF">TrVE_jg1495</name>
</gene>
<evidence type="ECO:0000313" key="2">
    <source>
        <dbReference type="Proteomes" id="UP001165160"/>
    </source>
</evidence>
<dbReference type="AlphaFoldDB" id="A0A9W7EZT2"/>
<proteinExistence type="predicted"/>
<dbReference type="Proteomes" id="UP001165160">
    <property type="component" value="Unassembled WGS sequence"/>
</dbReference>
<accession>A0A9W7EZT2</accession>
<reference evidence="2" key="1">
    <citation type="journal article" date="2023" name="Commun. Biol.">
        <title>Genome analysis of Parmales, the sister group of diatoms, reveals the evolutionary specialization of diatoms from phago-mixotrophs to photoautotrophs.</title>
        <authorList>
            <person name="Ban H."/>
            <person name="Sato S."/>
            <person name="Yoshikawa S."/>
            <person name="Yamada K."/>
            <person name="Nakamura Y."/>
            <person name="Ichinomiya M."/>
            <person name="Sato N."/>
            <person name="Blanc-Mathieu R."/>
            <person name="Endo H."/>
            <person name="Kuwata A."/>
            <person name="Ogata H."/>
        </authorList>
    </citation>
    <scope>NUCLEOTIDE SEQUENCE [LARGE SCALE GENOMIC DNA]</scope>
    <source>
        <strain evidence="2">NIES 3699</strain>
    </source>
</reference>
<comment type="caution">
    <text evidence="1">The sequence shown here is derived from an EMBL/GenBank/DDBJ whole genome shotgun (WGS) entry which is preliminary data.</text>
</comment>
<organism evidence="1 2">
    <name type="scientific">Triparma verrucosa</name>
    <dbReference type="NCBI Taxonomy" id="1606542"/>
    <lineage>
        <taxon>Eukaryota</taxon>
        <taxon>Sar</taxon>
        <taxon>Stramenopiles</taxon>
        <taxon>Ochrophyta</taxon>
        <taxon>Bolidophyceae</taxon>
        <taxon>Parmales</taxon>
        <taxon>Triparmaceae</taxon>
        <taxon>Triparma</taxon>
    </lineage>
</organism>
<name>A0A9W7EZT2_9STRA</name>
<sequence>MFRSFGSVLNKMSMFGYAPDVFTFTAIFTGLRSARVADVLKFLDLSESSNVELNFHHDLEDVAAVAAVAAEGVTLKEEEGVEEAVEEVVEEVEEEVVAKAKVVGLAEVEATEEEQAVVESAETSRKGDARTVTGAVLTIAHRKE</sequence>